<dbReference type="Gramene" id="HORVU.MOREX.r2.3HG0187660.1">
    <property type="protein sequence ID" value="HORVU.MOREX.r2.3HG0187660.1.CDS.1"/>
    <property type="gene ID" value="HORVU.MOREX.r2.3HG0187660"/>
</dbReference>
<reference evidence="2" key="3">
    <citation type="submission" date="2022-01" db="UniProtKB">
        <authorList>
            <consortium name="EnsemblPlants"/>
        </authorList>
    </citation>
    <scope>IDENTIFICATION</scope>
    <source>
        <strain evidence="2">subsp. vulgare</strain>
    </source>
</reference>
<evidence type="ECO:0000313" key="3">
    <source>
        <dbReference type="Proteomes" id="UP000011116"/>
    </source>
</evidence>
<dbReference type="Proteomes" id="UP000011116">
    <property type="component" value="Chromosome 3H"/>
</dbReference>
<keyword evidence="3" id="KW-1185">Reference proteome</keyword>
<dbReference type="Gramene" id="HORVU.MOREX.r3.3HG0226070.1">
    <property type="protein sequence ID" value="HORVU.MOREX.r3.3HG0226070.1.CDS1"/>
    <property type="gene ID" value="HORVU.MOREX.r3.3HG0226070"/>
</dbReference>
<dbReference type="EnsemblPlants" id="HORVU.MOREX.r3.3HG0226070.1">
    <property type="protein sequence ID" value="HORVU.MOREX.r3.3HG0226070.1.CDS1"/>
    <property type="gene ID" value="HORVU.MOREX.r3.3HG0226070"/>
</dbReference>
<sequence>MGICRSLRVMCLSLGHVPHRSRSRRQLPRTSPTATWPVIHAAVLTCPDHRGTCRRGRGKVPGIRVGPIQPYACPSPRSDAPPHATETTRSASPESPPLLHFFILERGSWSVRVVSAARALLCPALPCSPVLIPQIPLQPPPIPPTTLNPRAPSPQPTRVLLLQAFS</sequence>
<dbReference type="AlphaFoldDB" id="A0A8I6X3N7"/>
<protein>
    <submittedName>
        <fullName evidence="2">Uncharacterized protein</fullName>
    </submittedName>
</protein>
<name>A0A8I6X3N7_HORVV</name>
<evidence type="ECO:0000313" key="2">
    <source>
        <dbReference type="EnsemblPlants" id="HORVU.MOREX.r3.3HG0226070.1.CDS1"/>
    </source>
</evidence>
<feature type="region of interest" description="Disordered" evidence="1">
    <location>
        <begin position="71"/>
        <end position="93"/>
    </location>
</feature>
<evidence type="ECO:0000256" key="1">
    <source>
        <dbReference type="SAM" id="MobiDB-lite"/>
    </source>
</evidence>
<accession>A0A8I6X3N7</accession>
<proteinExistence type="predicted"/>
<organism evidence="2 3">
    <name type="scientific">Hordeum vulgare subsp. vulgare</name>
    <name type="common">Domesticated barley</name>
    <dbReference type="NCBI Taxonomy" id="112509"/>
    <lineage>
        <taxon>Eukaryota</taxon>
        <taxon>Viridiplantae</taxon>
        <taxon>Streptophyta</taxon>
        <taxon>Embryophyta</taxon>
        <taxon>Tracheophyta</taxon>
        <taxon>Spermatophyta</taxon>
        <taxon>Magnoliopsida</taxon>
        <taxon>Liliopsida</taxon>
        <taxon>Poales</taxon>
        <taxon>Poaceae</taxon>
        <taxon>BOP clade</taxon>
        <taxon>Pooideae</taxon>
        <taxon>Triticodae</taxon>
        <taxon>Triticeae</taxon>
        <taxon>Hordeinae</taxon>
        <taxon>Hordeum</taxon>
    </lineage>
</organism>
<reference evidence="3" key="1">
    <citation type="journal article" date="2012" name="Nature">
        <title>A physical, genetic and functional sequence assembly of the barley genome.</title>
        <authorList>
            <consortium name="The International Barley Genome Sequencing Consortium"/>
            <person name="Mayer K.F."/>
            <person name="Waugh R."/>
            <person name="Brown J.W."/>
            <person name="Schulman A."/>
            <person name="Langridge P."/>
            <person name="Platzer M."/>
            <person name="Fincher G.B."/>
            <person name="Muehlbauer G.J."/>
            <person name="Sato K."/>
            <person name="Close T.J."/>
            <person name="Wise R.P."/>
            <person name="Stein N."/>
        </authorList>
    </citation>
    <scope>NUCLEOTIDE SEQUENCE [LARGE SCALE GENOMIC DNA]</scope>
    <source>
        <strain evidence="3">cv. Morex</strain>
    </source>
</reference>
<reference evidence="2" key="2">
    <citation type="submission" date="2020-10" db="EMBL/GenBank/DDBJ databases">
        <authorList>
            <person name="Scholz U."/>
            <person name="Mascher M."/>
            <person name="Fiebig A."/>
        </authorList>
    </citation>
    <scope>NUCLEOTIDE SEQUENCE [LARGE SCALE GENOMIC DNA]</scope>
    <source>
        <strain evidence="2">cv. Morex</strain>
    </source>
</reference>